<keyword evidence="1" id="KW-0812">Transmembrane</keyword>
<feature type="transmembrane region" description="Helical" evidence="1">
    <location>
        <begin position="132"/>
        <end position="151"/>
    </location>
</feature>
<sequence>MGAGSELVKKQAVAAAVTVAAGMALAFAAYGEGAFNLLFVVGVPGLLVALFVLPLWAAARPGDLRRMGWWAAAVLGGGLLLLTVTAPKFALLVLGDALLLTLGWPLATSAACLMAVAAVRSALSQGPRAARTWARSSWAGLLSVVATYGYGLSHLDDGMTDKDRVCRFAPSGVRTGHNGGQSLLPLSDTTCGPDTVPAFVNPILAVLTVLLALSLAAHVAVRLKAR</sequence>
<comment type="caution">
    <text evidence="2">The sequence shown here is derived from an EMBL/GenBank/DDBJ whole genome shotgun (WGS) entry which is preliminary data.</text>
</comment>
<keyword evidence="1" id="KW-1133">Transmembrane helix</keyword>
<reference evidence="3" key="1">
    <citation type="journal article" date="2019" name="Int. J. Syst. Evol. Microbiol.">
        <title>The Global Catalogue of Microorganisms (GCM) 10K type strain sequencing project: providing services to taxonomists for standard genome sequencing and annotation.</title>
        <authorList>
            <consortium name="The Broad Institute Genomics Platform"/>
            <consortium name="The Broad Institute Genome Sequencing Center for Infectious Disease"/>
            <person name="Wu L."/>
            <person name="Ma J."/>
        </authorList>
    </citation>
    <scope>NUCLEOTIDE SEQUENCE [LARGE SCALE GENOMIC DNA]</scope>
    <source>
        <strain evidence="3">JCM 17938</strain>
    </source>
</reference>
<keyword evidence="3" id="KW-1185">Reference proteome</keyword>
<proteinExistence type="predicted"/>
<name>A0ABP8TG83_9ACTN</name>
<keyword evidence="1" id="KW-0472">Membrane</keyword>
<feature type="transmembrane region" description="Helical" evidence="1">
    <location>
        <begin position="203"/>
        <end position="221"/>
    </location>
</feature>
<gene>
    <name evidence="2" type="ORF">GCM10023195_16480</name>
</gene>
<protein>
    <submittedName>
        <fullName evidence="2">Uncharacterized protein</fullName>
    </submittedName>
</protein>
<evidence type="ECO:0000256" key="1">
    <source>
        <dbReference type="SAM" id="Phobius"/>
    </source>
</evidence>
<feature type="transmembrane region" description="Helical" evidence="1">
    <location>
        <begin position="37"/>
        <end position="57"/>
    </location>
</feature>
<dbReference type="Proteomes" id="UP001500212">
    <property type="component" value="Unassembled WGS sequence"/>
</dbReference>
<dbReference type="EMBL" id="BAABHJ010000005">
    <property type="protein sequence ID" value="GAA4604807.1"/>
    <property type="molecule type" value="Genomic_DNA"/>
</dbReference>
<dbReference type="RefSeq" id="WP_345350852.1">
    <property type="nucleotide sequence ID" value="NZ_BAABHJ010000005.1"/>
</dbReference>
<accession>A0ABP8TG83</accession>
<organism evidence="2 3">
    <name type="scientific">Actinoallomurus liliacearum</name>
    <dbReference type="NCBI Taxonomy" id="1080073"/>
    <lineage>
        <taxon>Bacteria</taxon>
        <taxon>Bacillati</taxon>
        <taxon>Actinomycetota</taxon>
        <taxon>Actinomycetes</taxon>
        <taxon>Streptosporangiales</taxon>
        <taxon>Thermomonosporaceae</taxon>
        <taxon>Actinoallomurus</taxon>
    </lineage>
</organism>
<feature type="transmembrane region" description="Helical" evidence="1">
    <location>
        <begin position="69"/>
        <end position="91"/>
    </location>
</feature>
<feature type="transmembrane region" description="Helical" evidence="1">
    <location>
        <begin position="12"/>
        <end position="31"/>
    </location>
</feature>
<evidence type="ECO:0000313" key="3">
    <source>
        <dbReference type="Proteomes" id="UP001500212"/>
    </source>
</evidence>
<evidence type="ECO:0000313" key="2">
    <source>
        <dbReference type="EMBL" id="GAA4604807.1"/>
    </source>
</evidence>
<feature type="transmembrane region" description="Helical" evidence="1">
    <location>
        <begin position="97"/>
        <end position="120"/>
    </location>
</feature>